<proteinExistence type="predicted"/>
<gene>
    <name evidence="1" type="ORF">DBB42_03435</name>
</gene>
<evidence type="ECO:0000313" key="1">
    <source>
        <dbReference type="EMBL" id="PTU53624.1"/>
    </source>
</evidence>
<dbReference type="Proteomes" id="UP000244874">
    <property type="component" value="Unassembled WGS sequence"/>
</dbReference>
<sequence>MSTLPSEPGALLKPVDVPVLLEDIDGGEKNLLPVTATQQPLRVKVPMWPISDPRPGEPEWLTLFWDEFPVVKDKKWETPVQPEDLILSVPKERLVAGPHQLRYEVTNAFCDMSPSDTLTVSIDLTPPELGADQGRLTVLEDPDEIERDGLTERYLRNHGQRLRTEVARYTTPAVGDRIIYYWDTEPFEKNDVGEFGIDDTGGPFYIDFDGEMIVRFGDGYRYLYYAIKDRAGNLSAFSEPLKLRVSAATRTFPLASIPQAEGRDDDLRLALDDLEPPLLVVVPASAVVYPDERLRVEWGKPGDPGYYSATTGYQGREREFEIPLQNVLAQGALSLEVRFVASGDKRLDYPSPPVNLYISRVSEGLPRVELEGVSNASLELSRAPARIPVKLNTWPLMLEGQLVDIWVTGVLADDNEAEPFQVLKDYVVKTADLSVGIGMGNDVVLPRSFLETLKIDLKFTLHVEVRFFAQGVPVPFPKVSPLLLP</sequence>
<reference evidence="1 2" key="1">
    <citation type="submission" date="2018-04" db="EMBL/GenBank/DDBJ databases">
        <authorList>
            <person name="Go L.Y."/>
            <person name="Mitchell J.A."/>
        </authorList>
    </citation>
    <scope>NUCLEOTIDE SEQUENCE [LARGE SCALE GENOMIC DNA]</scope>
    <source>
        <strain evidence="1 2">KCJK7865</strain>
    </source>
</reference>
<dbReference type="AlphaFoldDB" id="A0A2R7UR59"/>
<evidence type="ECO:0000313" key="2">
    <source>
        <dbReference type="Proteomes" id="UP000244874"/>
    </source>
</evidence>
<name>A0A2R7UR59_PSEDL</name>
<protein>
    <submittedName>
        <fullName evidence="1">Uncharacterized protein</fullName>
    </submittedName>
</protein>
<dbReference type="EMBL" id="QANO01000075">
    <property type="protein sequence ID" value="PTU53624.1"/>
    <property type="molecule type" value="Genomic_DNA"/>
</dbReference>
<accession>A0A2R7UR59</accession>
<comment type="caution">
    <text evidence="1">The sequence shown here is derived from an EMBL/GenBank/DDBJ whole genome shotgun (WGS) entry which is preliminary data.</text>
</comment>
<organism evidence="1 2">
    <name type="scientific">Pseudomonas plecoglossicida</name>
    <dbReference type="NCBI Taxonomy" id="70775"/>
    <lineage>
        <taxon>Bacteria</taxon>
        <taxon>Pseudomonadati</taxon>
        <taxon>Pseudomonadota</taxon>
        <taxon>Gammaproteobacteria</taxon>
        <taxon>Pseudomonadales</taxon>
        <taxon>Pseudomonadaceae</taxon>
        <taxon>Pseudomonas</taxon>
    </lineage>
</organism>
<dbReference type="RefSeq" id="WP_108480087.1">
    <property type="nucleotide sequence ID" value="NZ_QANO01000075.1"/>
</dbReference>